<evidence type="ECO:0000313" key="3">
    <source>
        <dbReference type="Proteomes" id="UP000229364"/>
    </source>
</evidence>
<dbReference type="AlphaFoldDB" id="A0A2M7VI14"/>
<gene>
    <name evidence="2" type="ORF">COX74_02475</name>
</gene>
<reference evidence="3" key="1">
    <citation type="submission" date="2017-09" db="EMBL/GenBank/DDBJ databases">
        <title>Depth-based differentiation of microbial function through sediment-hosted aquifers and enrichment of novel symbionts in the deep terrestrial subsurface.</title>
        <authorList>
            <person name="Probst A.J."/>
            <person name="Ladd B."/>
            <person name="Jarett J.K."/>
            <person name="Geller-Mcgrath D.E."/>
            <person name="Sieber C.M.K."/>
            <person name="Emerson J.B."/>
            <person name="Anantharaman K."/>
            <person name="Thomas B.C."/>
            <person name="Malmstrom R."/>
            <person name="Stieglmeier M."/>
            <person name="Klingl A."/>
            <person name="Woyke T."/>
            <person name="Ryan C.M."/>
            <person name="Banfield J.F."/>
        </authorList>
    </citation>
    <scope>NUCLEOTIDE SEQUENCE [LARGE SCALE GENOMIC DNA]</scope>
</reference>
<organism evidence="2 3">
    <name type="scientific">bacterium (Candidatus Gribaldobacteria) CG_4_10_14_0_2_um_filter_41_16</name>
    <dbReference type="NCBI Taxonomy" id="2014265"/>
    <lineage>
        <taxon>Bacteria</taxon>
        <taxon>Candidatus Gribaldobacteria</taxon>
    </lineage>
</organism>
<dbReference type="InterPro" id="IPR025272">
    <property type="entry name" value="SocA_Panacea"/>
</dbReference>
<name>A0A2M7VI14_9BACT</name>
<dbReference type="EMBL" id="PFPR01000060">
    <property type="protein sequence ID" value="PJA01487.1"/>
    <property type="molecule type" value="Genomic_DNA"/>
</dbReference>
<dbReference type="Pfam" id="PF13274">
    <property type="entry name" value="SocA_Panacea"/>
    <property type="match status" value="1"/>
</dbReference>
<evidence type="ECO:0000259" key="1">
    <source>
        <dbReference type="Pfam" id="PF13274"/>
    </source>
</evidence>
<dbReference type="Proteomes" id="UP000229364">
    <property type="component" value="Unassembled WGS sequence"/>
</dbReference>
<protein>
    <recommendedName>
        <fullName evidence="1">Antitoxin SocA-like Panacea domain-containing protein</fullName>
    </recommendedName>
</protein>
<feature type="domain" description="Antitoxin SocA-like Panacea" evidence="1">
    <location>
        <begin position="43"/>
        <end position="153"/>
    </location>
</feature>
<accession>A0A2M7VI14</accession>
<evidence type="ECO:0000313" key="2">
    <source>
        <dbReference type="EMBL" id="PJA01487.1"/>
    </source>
</evidence>
<proteinExistence type="predicted"/>
<comment type="caution">
    <text evidence="2">The sequence shown here is derived from an EMBL/GenBank/DDBJ whole genome shotgun (WGS) entry which is preliminary data.</text>
</comment>
<sequence>MILYYYEPIAYNSMVKINEKKYKNVILFFAHKIKNGTLGKLKIMKLLYFLDFDFFEKYGKSVTGDEYLRFEKGPVPRMAEKILKEMRGKEVKISKVKMPQGYNDQQLVEPLKKEFDFNLFTKEELLMMEDIAEKWQRFSGSEMKNTSHGEAPWIATKPNEVIDYNLSYYRNKYGEMEKI</sequence>